<organism evidence="2 3">
    <name type="scientific">Olea europaea subsp. europaea</name>
    <dbReference type="NCBI Taxonomy" id="158383"/>
    <lineage>
        <taxon>Eukaryota</taxon>
        <taxon>Viridiplantae</taxon>
        <taxon>Streptophyta</taxon>
        <taxon>Embryophyta</taxon>
        <taxon>Tracheophyta</taxon>
        <taxon>Spermatophyta</taxon>
        <taxon>Magnoliopsida</taxon>
        <taxon>eudicotyledons</taxon>
        <taxon>Gunneridae</taxon>
        <taxon>Pentapetalae</taxon>
        <taxon>asterids</taxon>
        <taxon>lamiids</taxon>
        <taxon>Lamiales</taxon>
        <taxon>Oleaceae</taxon>
        <taxon>Oleeae</taxon>
        <taxon>Olea</taxon>
    </lineage>
</organism>
<dbReference type="OrthoDB" id="2186770at2759"/>
<dbReference type="InterPro" id="IPR012340">
    <property type="entry name" value="NA-bd_OB-fold"/>
</dbReference>
<dbReference type="Proteomes" id="UP000594638">
    <property type="component" value="Unassembled WGS sequence"/>
</dbReference>
<dbReference type="GO" id="GO:0098505">
    <property type="term" value="F:G-rich strand telomeric DNA binding"/>
    <property type="evidence" value="ECO:0007669"/>
    <property type="project" value="TreeGrafter"/>
</dbReference>
<dbReference type="InterPro" id="IPR028389">
    <property type="entry name" value="POT1"/>
</dbReference>
<reference evidence="2 3" key="1">
    <citation type="submission" date="2019-12" db="EMBL/GenBank/DDBJ databases">
        <authorList>
            <person name="Alioto T."/>
            <person name="Alioto T."/>
            <person name="Gomez Garrido J."/>
        </authorList>
    </citation>
    <scope>NUCLEOTIDE SEQUENCE [LARGE SCALE GENOMIC DNA]</scope>
</reference>
<evidence type="ECO:0000259" key="1">
    <source>
        <dbReference type="Pfam" id="PF25507"/>
    </source>
</evidence>
<dbReference type="GO" id="GO:0000783">
    <property type="term" value="C:nuclear telomere cap complex"/>
    <property type="evidence" value="ECO:0007669"/>
    <property type="project" value="TreeGrafter"/>
</dbReference>
<evidence type="ECO:0000313" key="3">
    <source>
        <dbReference type="Proteomes" id="UP000594638"/>
    </source>
</evidence>
<dbReference type="GO" id="GO:0010521">
    <property type="term" value="F:telomerase inhibitor activity"/>
    <property type="evidence" value="ECO:0007669"/>
    <property type="project" value="TreeGrafter"/>
</dbReference>
<dbReference type="PANTHER" id="PTHR14513:SF0">
    <property type="entry name" value="PROTECTION OF TELOMERES PROTEIN 1"/>
    <property type="match status" value="1"/>
</dbReference>
<dbReference type="AlphaFoldDB" id="A0A8S0QYD2"/>
<dbReference type="Pfam" id="PF25507">
    <property type="entry name" value="OB_POT1A"/>
    <property type="match status" value="1"/>
</dbReference>
<protein>
    <submittedName>
        <fullName evidence="2">Protection of telomeres 1b isoform X1</fullName>
    </submittedName>
</protein>
<dbReference type="GO" id="GO:0016233">
    <property type="term" value="P:telomere capping"/>
    <property type="evidence" value="ECO:0007669"/>
    <property type="project" value="TreeGrafter"/>
</dbReference>
<keyword evidence="3" id="KW-1185">Reference proteome</keyword>
<evidence type="ECO:0000313" key="2">
    <source>
        <dbReference type="EMBL" id="CAA2971615.1"/>
    </source>
</evidence>
<dbReference type="EMBL" id="CACTIH010002019">
    <property type="protein sequence ID" value="CAA2971615.1"/>
    <property type="molecule type" value="Genomic_DNA"/>
</dbReference>
<name>A0A8S0QYD2_OLEEU</name>
<accession>A0A8S0QYD2</accession>
<gene>
    <name evidence="2" type="ORF">OLEA9_A041230</name>
</gene>
<dbReference type="PANTHER" id="PTHR14513">
    <property type="entry name" value="PROTECTION OF TELOMERES 1"/>
    <property type="match status" value="1"/>
</dbReference>
<proteinExistence type="predicted"/>
<feature type="domain" description="POT1A/B-like OB fold" evidence="1">
    <location>
        <begin position="132"/>
        <end position="255"/>
    </location>
</feature>
<dbReference type="SUPFAM" id="SSF50249">
    <property type="entry name" value="Nucleic acid-binding proteins"/>
    <property type="match status" value="1"/>
</dbReference>
<sequence>MKEGEHINLLCKVLHLCEVTKDDWMLFVWDGTDTPPASIEAKLENEMEDPLPLQLEASPLSRDTLCTFPPVGTVLRMVTDRGNKKLGINFLKPNKWVKVVQVKCEVHAGLWRAVLMPSSMVYYLPNNELILEHTDYPNVPFVTLMNVLTHPEVTFKFNCVVRVVAAFPWRVEDFCNPQGIYWVRLTLEDPTARIYAFLYAEDGVQFFGSRNTVDELMRKMKELLGITEGDGCRKVISRNPPWIQCCLKSYYIDKANIWGSRNYRIFATTFVG</sequence>
<dbReference type="Gramene" id="OE9A041230T1">
    <property type="protein sequence ID" value="OE9A041230C1"/>
    <property type="gene ID" value="OE9A041230"/>
</dbReference>
<dbReference type="InterPro" id="IPR057620">
    <property type="entry name" value="POT1A/B-like_OB"/>
</dbReference>
<dbReference type="GO" id="GO:0032210">
    <property type="term" value="P:regulation of telomere maintenance via telomerase"/>
    <property type="evidence" value="ECO:0007669"/>
    <property type="project" value="TreeGrafter"/>
</dbReference>
<dbReference type="Gene3D" id="2.40.50.140">
    <property type="entry name" value="Nucleic acid-binding proteins"/>
    <property type="match status" value="1"/>
</dbReference>
<comment type="caution">
    <text evidence="2">The sequence shown here is derived from an EMBL/GenBank/DDBJ whole genome shotgun (WGS) entry which is preliminary data.</text>
</comment>